<dbReference type="RefSeq" id="WP_187245055.1">
    <property type="nucleotide sequence ID" value="NZ_BAAAOK010000037.1"/>
</dbReference>
<proteinExistence type="inferred from homology"/>
<dbReference type="InterPro" id="IPR013319">
    <property type="entry name" value="GH11/12"/>
</dbReference>
<evidence type="ECO:0000313" key="5">
    <source>
        <dbReference type="Proteomes" id="UP000805614"/>
    </source>
</evidence>
<reference evidence="4 5" key="1">
    <citation type="submission" date="2020-06" db="EMBL/GenBank/DDBJ databases">
        <title>Actinomadura xiongansis sp. nov., isolated from soil of Baiyangdian.</title>
        <authorList>
            <person name="Zhang X."/>
        </authorList>
    </citation>
    <scope>NUCLEOTIDE SEQUENCE [LARGE SCALE GENOMIC DNA]</scope>
    <source>
        <strain evidence="4 5">HBUM206468</strain>
    </source>
</reference>
<keyword evidence="2" id="KW-0624">Polysaccharide degradation</keyword>
<keyword evidence="2" id="KW-0326">Glycosidase</keyword>
<dbReference type="Gene3D" id="2.60.120.180">
    <property type="match status" value="1"/>
</dbReference>
<evidence type="ECO:0000256" key="3">
    <source>
        <dbReference type="SAM" id="SignalP"/>
    </source>
</evidence>
<evidence type="ECO:0000256" key="1">
    <source>
        <dbReference type="ARBA" id="ARBA00005519"/>
    </source>
</evidence>
<protein>
    <submittedName>
        <fullName evidence="4">Endo-1,4-beta-glucanase</fullName>
    </submittedName>
</protein>
<comment type="caution">
    <text evidence="4">The sequence shown here is derived from an EMBL/GenBank/DDBJ whole genome shotgun (WGS) entry which is preliminary data.</text>
</comment>
<name>A0ABR7LTI4_9ACTN</name>
<keyword evidence="3" id="KW-0732">Signal</keyword>
<dbReference type="Proteomes" id="UP000805614">
    <property type="component" value="Unassembled WGS sequence"/>
</dbReference>
<dbReference type="SUPFAM" id="SSF49899">
    <property type="entry name" value="Concanavalin A-like lectins/glucanases"/>
    <property type="match status" value="1"/>
</dbReference>
<dbReference type="PANTHER" id="PTHR34002">
    <property type="entry name" value="BLR1656 PROTEIN"/>
    <property type="match status" value="1"/>
</dbReference>
<keyword evidence="2" id="KW-0119">Carbohydrate metabolism</keyword>
<dbReference type="InterPro" id="IPR002594">
    <property type="entry name" value="GH12"/>
</dbReference>
<dbReference type="Pfam" id="PF01670">
    <property type="entry name" value="Glyco_hydro_12"/>
    <property type="match status" value="1"/>
</dbReference>
<organism evidence="4 5">
    <name type="scientific">Actinomadura alba</name>
    <dbReference type="NCBI Taxonomy" id="406431"/>
    <lineage>
        <taxon>Bacteria</taxon>
        <taxon>Bacillati</taxon>
        <taxon>Actinomycetota</taxon>
        <taxon>Actinomycetes</taxon>
        <taxon>Streptosporangiales</taxon>
        <taxon>Thermomonosporaceae</taxon>
        <taxon>Actinomadura</taxon>
    </lineage>
</organism>
<keyword evidence="2" id="KW-0378">Hydrolase</keyword>
<dbReference type="PANTHER" id="PTHR34002:SF9">
    <property type="entry name" value="XYLOGLUCAN-SPECIFIC ENDO-BETA-1,4-GLUCANASE A"/>
    <property type="match status" value="1"/>
</dbReference>
<feature type="signal peptide" evidence="3">
    <location>
        <begin position="1"/>
        <end position="24"/>
    </location>
</feature>
<keyword evidence="5" id="KW-1185">Reference proteome</keyword>
<dbReference type="EMBL" id="JABVEC010000016">
    <property type="protein sequence ID" value="MBC6468056.1"/>
    <property type="molecule type" value="Genomic_DNA"/>
</dbReference>
<accession>A0ABR7LTI4</accession>
<dbReference type="InterPro" id="IPR013320">
    <property type="entry name" value="ConA-like_dom_sf"/>
</dbReference>
<evidence type="ECO:0000313" key="4">
    <source>
        <dbReference type="EMBL" id="MBC6468056.1"/>
    </source>
</evidence>
<sequence>MRLRRLLTRVALAGPLALAPLAVAAPGRATTTCSPGGSIVTGRYWLVNDIEAAAGKGWQCVWDNWRTRSAIGWGTSWSWSGRPESVKSFTGSVLGWRWGWKTSGTGLPTRLSEDRSVKSAWRFQPPSSGRFTIGYDLWLHDEAKPGADSSPTDEVAVWLYRSGGTQPLGNRIGAVRVDDTTWDLYEGVKGWQVYTFVRSENTSSVNLDLGDFLDYLRSNLGLSSGKYLSGVEAGAGVFTGSGQLSTTSYYSSVGGREPRRRAGTA</sequence>
<feature type="chain" id="PRO_5047169962" evidence="3">
    <location>
        <begin position="25"/>
        <end position="265"/>
    </location>
</feature>
<comment type="similarity">
    <text evidence="1 2">Belongs to the glycosyl hydrolase 12 (cellulase H) family.</text>
</comment>
<gene>
    <name evidence="4" type="ORF">HKK74_21530</name>
</gene>
<evidence type="ECO:0000256" key="2">
    <source>
        <dbReference type="RuleBase" id="RU361163"/>
    </source>
</evidence>